<keyword evidence="3" id="KW-0464">Manganese</keyword>
<gene>
    <name evidence="5" type="ORF">CJ205_01205</name>
</gene>
<feature type="domain" description="Peptidase M20 dimerisation" evidence="4">
    <location>
        <begin position="195"/>
        <end position="284"/>
    </location>
</feature>
<dbReference type="Pfam" id="PF07687">
    <property type="entry name" value="M20_dimer"/>
    <property type="match status" value="1"/>
</dbReference>
<dbReference type="InterPro" id="IPR011650">
    <property type="entry name" value="Peptidase_M20_dimer"/>
</dbReference>
<dbReference type="PANTHER" id="PTHR11014">
    <property type="entry name" value="PEPTIDASE M20 FAMILY MEMBER"/>
    <property type="match status" value="1"/>
</dbReference>
<evidence type="ECO:0000256" key="2">
    <source>
        <dbReference type="ARBA" id="ARBA00022801"/>
    </source>
</evidence>
<dbReference type="Gene3D" id="3.30.70.360">
    <property type="match status" value="1"/>
</dbReference>
<dbReference type="InterPro" id="IPR036264">
    <property type="entry name" value="Bact_exopeptidase_dim_dom"/>
</dbReference>
<dbReference type="AlphaFoldDB" id="A0A1G8J705"/>
<dbReference type="FunFam" id="3.30.70.360:FF:000014">
    <property type="entry name" value="N-acyl-L-amino acid amidohydrolase"/>
    <property type="match status" value="1"/>
</dbReference>
<comment type="caution">
    <text evidence="5">The sequence shown here is derived from an EMBL/GenBank/DDBJ whole genome shotgun (WGS) entry which is preliminary data.</text>
</comment>
<comment type="cofactor">
    <cofactor evidence="3">
        <name>Mn(2+)</name>
        <dbReference type="ChEBI" id="CHEBI:29035"/>
    </cofactor>
    <text evidence="3">The Mn(2+) ion enhances activity.</text>
</comment>
<dbReference type="STRING" id="84521.SAMN04487994_100373"/>
<evidence type="ECO:0000256" key="3">
    <source>
        <dbReference type="PIRSR" id="PIRSR005962-1"/>
    </source>
</evidence>
<dbReference type="SUPFAM" id="SSF55031">
    <property type="entry name" value="Bacterial exopeptidase dimerisation domain"/>
    <property type="match status" value="1"/>
</dbReference>
<comment type="similarity">
    <text evidence="1">Belongs to the peptidase M20 family.</text>
</comment>
<accession>A0A1G8J705</accession>
<dbReference type="Gene3D" id="3.40.630.10">
    <property type="entry name" value="Zn peptidases"/>
    <property type="match status" value="1"/>
</dbReference>
<feature type="binding site" evidence="3">
    <location>
        <position position="107"/>
    </location>
    <ligand>
        <name>Mn(2+)</name>
        <dbReference type="ChEBI" id="CHEBI:29035"/>
        <label>2</label>
    </ligand>
</feature>
<dbReference type="EMBL" id="PNHE01000002">
    <property type="protein sequence ID" value="PMC59114.1"/>
    <property type="molecule type" value="Genomic_DNA"/>
</dbReference>
<dbReference type="PIRSF" id="PIRSF005962">
    <property type="entry name" value="Pept_M20D_amidohydro"/>
    <property type="match status" value="1"/>
</dbReference>
<dbReference type="InterPro" id="IPR002933">
    <property type="entry name" value="Peptidase_M20"/>
</dbReference>
<keyword evidence="6" id="KW-1185">Reference proteome</keyword>
<dbReference type="NCBIfam" id="TIGR01891">
    <property type="entry name" value="amidohydrolases"/>
    <property type="match status" value="1"/>
</dbReference>
<dbReference type="InterPro" id="IPR017439">
    <property type="entry name" value="Amidohydrolase"/>
</dbReference>
<protein>
    <submittedName>
        <fullName evidence="5">Amidohydrolase</fullName>
    </submittedName>
</protein>
<keyword evidence="3" id="KW-0479">Metal-binding</keyword>
<dbReference type="Proteomes" id="UP000235682">
    <property type="component" value="Unassembled WGS sequence"/>
</dbReference>
<reference evidence="5 6" key="1">
    <citation type="submission" date="2017-09" db="EMBL/GenBank/DDBJ databases">
        <title>Bacterial strain isolated from the female urinary microbiota.</title>
        <authorList>
            <person name="Thomas-White K."/>
            <person name="Kumar N."/>
            <person name="Forster S."/>
            <person name="Putonti C."/>
            <person name="Lawley T."/>
            <person name="Wolfe A.J."/>
        </authorList>
    </citation>
    <scope>NUCLEOTIDE SEQUENCE [LARGE SCALE GENOMIC DNA]</scope>
    <source>
        <strain evidence="5 6">UMB0852</strain>
    </source>
</reference>
<feature type="binding site" evidence="3">
    <location>
        <position position="167"/>
    </location>
    <ligand>
        <name>Mn(2+)</name>
        <dbReference type="ChEBI" id="CHEBI:29035"/>
        <label>2</label>
    </ligand>
</feature>
<dbReference type="PANTHER" id="PTHR11014:SF63">
    <property type="entry name" value="METALLOPEPTIDASE, PUTATIVE (AFU_ORTHOLOGUE AFUA_6G09600)-RELATED"/>
    <property type="match status" value="1"/>
</dbReference>
<feature type="binding site" evidence="3">
    <location>
        <position position="141"/>
    </location>
    <ligand>
        <name>Mn(2+)</name>
        <dbReference type="ChEBI" id="CHEBI:29035"/>
        <label>2</label>
    </ligand>
</feature>
<keyword evidence="2 5" id="KW-0378">Hydrolase</keyword>
<dbReference type="GO" id="GO:0046872">
    <property type="term" value="F:metal ion binding"/>
    <property type="evidence" value="ECO:0007669"/>
    <property type="project" value="UniProtKB-KW"/>
</dbReference>
<evidence type="ECO:0000259" key="4">
    <source>
        <dbReference type="Pfam" id="PF07687"/>
    </source>
</evidence>
<evidence type="ECO:0000313" key="5">
    <source>
        <dbReference type="EMBL" id="PMC59114.1"/>
    </source>
</evidence>
<feature type="binding site" evidence="3">
    <location>
        <position position="369"/>
    </location>
    <ligand>
        <name>Mn(2+)</name>
        <dbReference type="ChEBI" id="CHEBI:29035"/>
        <label>2</label>
    </ligand>
</feature>
<proteinExistence type="inferred from homology"/>
<dbReference type="RefSeq" id="WP_092084068.1">
    <property type="nucleotide sequence ID" value="NZ_FNEL01000003.1"/>
</dbReference>
<dbReference type="Pfam" id="PF01546">
    <property type="entry name" value="Peptidase_M20"/>
    <property type="match status" value="1"/>
</dbReference>
<dbReference type="GO" id="GO:0016787">
    <property type="term" value="F:hydrolase activity"/>
    <property type="evidence" value="ECO:0007669"/>
    <property type="project" value="UniProtKB-KW"/>
</dbReference>
<evidence type="ECO:0000256" key="1">
    <source>
        <dbReference type="ARBA" id="ARBA00006153"/>
    </source>
</evidence>
<evidence type="ECO:0000313" key="6">
    <source>
        <dbReference type="Proteomes" id="UP000235682"/>
    </source>
</evidence>
<organism evidence="5 6">
    <name type="scientific">Dolosicoccus paucivorans</name>
    <dbReference type="NCBI Taxonomy" id="84521"/>
    <lineage>
        <taxon>Bacteria</taxon>
        <taxon>Bacillati</taxon>
        <taxon>Bacillota</taxon>
        <taxon>Bacilli</taxon>
        <taxon>Lactobacillales</taxon>
        <taxon>Aerococcaceae</taxon>
        <taxon>Dolosicoccus</taxon>
    </lineage>
</organism>
<sequence>MINSIKLAQQVQDDVIKWRRDLHQIPELGLELPKTVAYVAKVLDELGIEYDSSYVNGNGIVAHIYGQKDGKTDRVLGMRADMDGLPIKEDTGLSFSSTNENMHACGHDGHTAMLLGAAKVLKENADQFSGVVKLVFQPGEEYPGGAEPMVKEGALLNPQATRMIGFHMGELVAEMPKGSVLYKDGPMMASMDRLYIKVKGKGAHGAYPEISHDPIVAAGQLVTAIQTIKSRNIKAVDPCVVSITRIEGGFNQNIIPDEVEIEGTVRTFNDDTRRKIHEKLEQISRGIGAAMGVDCEVTYDYKYPAVINDTNVTQEVTDSLAPLFGEDLIELTEPLMGGEDYSYYLREVPGTFLYLTNPQEVDGVFHGHHHPKFDVDETLFYKGVASFVQVAFDYLNER</sequence>
<feature type="binding site" evidence="3">
    <location>
        <position position="105"/>
    </location>
    <ligand>
        <name>Mn(2+)</name>
        <dbReference type="ChEBI" id="CHEBI:29035"/>
        <label>2</label>
    </ligand>
</feature>
<dbReference type="OrthoDB" id="9776731at2"/>
<name>A0A1G8J705_9LACT</name>
<dbReference type="SUPFAM" id="SSF53187">
    <property type="entry name" value="Zn-dependent exopeptidases"/>
    <property type="match status" value="1"/>
</dbReference>